<evidence type="ECO:0000313" key="17">
    <source>
        <dbReference type="EMBL" id="KAK2845868.1"/>
    </source>
</evidence>
<evidence type="ECO:0000256" key="7">
    <source>
        <dbReference type="ARBA" id="ARBA00022949"/>
    </source>
</evidence>
<feature type="transmembrane region" description="Helical" evidence="14">
    <location>
        <begin position="45"/>
        <end position="67"/>
    </location>
</feature>
<evidence type="ECO:0000256" key="11">
    <source>
        <dbReference type="PROSITE-ProRule" id="PRU00581"/>
    </source>
</evidence>
<comment type="caution">
    <text evidence="17">The sequence shown here is derived from an EMBL/GenBank/DDBJ whole genome shotgun (WGS) entry which is preliminary data.</text>
</comment>
<dbReference type="GO" id="GO:0005923">
    <property type="term" value="C:bicellular tight junction"/>
    <property type="evidence" value="ECO:0007669"/>
    <property type="project" value="UniProtKB-SubCell"/>
</dbReference>
<dbReference type="Proteomes" id="UP001187315">
    <property type="component" value="Unassembled WGS sequence"/>
</dbReference>
<evidence type="ECO:0000256" key="6">
    <source>
        <dbReference type="ARBA" id="ARBA00022692"/>
    </source>
</evidence>
<dbReference type="PROSITE" id="PS51225">
    <property type="entry name" value="MARVEL"/>
    <property type="match status" value="1"/>
</dbReference>
<dbReference type="PANTHER" id="PTHR23288:SF34">
    <property type="entry name" value="OCCLUDIN B"/>
    <property type="match status" value="1"/>
</dbReference>
<dbReference type="GO" id="GO:0016324">
    <property type="term" value="C:apical plasma membrane"/>
    <property type="evidence" value="ECO:0007669"/>
    <property type="project" value="TreeGrafter"/>
</dbReference>
<keyword evidence="10 11" id="KW-0472">Membrane</keyword>
<sequence>MPSPRHTNSNSKRTHRMSHHTFSHYPDEQMLHFYRWTSPPGVIKILSIIIVIMCVAVFACVASTLAWDYEMDGMGMMGMGMGMGSMGGMGYYGGGGYGSNMYGGGGIGGGSYGTYGGSYGGTYMDPTTGKGFIIAISAITFIAALVIFILVVSRQGSARSPRFYLAIIIICAILALLMLIASIVYLVAVNPMAQGSGSMMYNMMWQLCGQYQNQPQASGLLINQYMYHYCVVEPQEAIAIVLGFLVGIGLIILMVFAIKTRSQMNRYGSHRVLWEEPYSNDGLSHGVEKWVTDVSGGPETYLNDHNDHVGNSRNYLDQPLDMKKPLYLPGDSDTTSTTIVLKGRARDYDTGAESADDLDDSDYDGEFPPILNESERVDYKREFDHNLMEYKRLQAELDDINQGLADVDRELDSLQEGSPQFLDAMEVYTRLKSLKRSSEYQVKKKRCKQLKAKLALLKKRVNDYDRRP</sequence>
<evidence type="ECO:0000256" key="13">
    <source>
        <dbReference type="SAM" id="Coils"/>
    </source>
</evidence>
<evidence type="ECO:0000256" key="2">
    <source>
        <dbReference type="ARBA" id="ARBA00004651"/>
    </source>
</evidence>
<comment type="subcellular location">
    <subcellularLocation>
        <location evidence="1">Cell junction</location>
        <location evidence="1">Tight junction</location>
    </subcellularLocation>
    <subcellularLocation>
        <location evidence="2">Cell membrane</location>
        <topology evidence="2">Multi-pass membrane protein</topology>
    </subcellularLocation>
</comment>
<comment type="similarity">
    <text evidence="3 12">Belongs to the ELL/occludin family.</text>
</comment>
<keyword evidence="5" id="KW-1003">Cell membrane</keyword>
<dbReference type="PANTHER" id="PTHR23288">
    <property type="entry name" value="OCCLUDIN AND RNA POLYMERASE II ELONGATION FACTOR ELL"/>
    <property type="match status" value="1"/>
</dbReference>
<feature type="domain" description="MARVEL" evidence="15">
    <location>
        <begin position="38"/>
        <end position="262"/>
    </location>
</feature>
<evidence type="ECO:0000256" key="5">
    <source>
        <dbReference type="ARBA" id="ARBA00022475"/>
    </source>
</evidence>
<evidence type="ECO:0000256" key="12">
    <source>
        <dbReference type="PROSITE-ProRule" id="PRU01324"/>
    </source>
</evidence>
<evidence type="ECO:0000259" key="15">
    <source>
        <dbReference type="PROSITE" id="PS51225"/>
    </source>
</evidence>
<dbReference type="InterPro" id="IPR008253">
    <property type="entry name" value="Marvel"/>
</dbReference>
<gene>
    <name evidence="17" type="ORF">Q7C36_010722</name>
</gene>
<name>A0AA88SRR5_TACVA</name>
<dbReference type="EMBL" id="JAVHJS010000010">
    <property type="protein sequence ID" value="KAK2845868.1"/>
    <property type="molecule type" value="Genomic_DNA"/>
</dbReference>
<proteinExistence type="inferred from homology"/>
<keyword evidence="7" id="KW-0965">Cell junction</keyword>
<evidence type="ECO:0000256" key="3">
    <source>
        <dbReference type="ARBA" id="ARBA00009171"/>
    </source>
</evidence>
<feature type="transmembrane region" description="Helical" evidence="14">
    <location>
        <begin position="132"/>
        <end position="151"/>
    </location>
</feature>
<dbReference type="Pfam" id="PF01284">
    <property type="entry name" value="MARVEL"/>
    <property type="match status" value="1"/>
</dbReference>
<feature type="transmembrane region" description="Helical" evidence="14">
    <location>
        <begin position="163"/>
        <end position="188"/>
    </location>
</feature>
<keyword evidence="8 14" id="KW-1133">Transmembrane helix</keyword>
<dbReference type="InterPro" id="IPR031176">
    <property type="entry name" value="ELL/occludin"/>
</dbReference>
<dbReference type="AlphaFoldDB" id="A0AA88SRR5"/>
<evidence type="ECO:0000259" key="16">
    <source>
        <dbReference type="PROSITE" id="PS51980"/>
    </source>
</evidence>
<evidence type="ECO:0000256" key="8">
    <source>
        <dbReference type="ARBA" id="ARBA00022989"/>
    </source>
</evidence>
<feature type="domain" description="OCEL" evidence="16">
    <location>
        <begin position="361"/>
        <end position="468"/>
    </location>
</feature>
<evidence type="ECO:0000256" key="1">
    <source>
        <dbReference type="ARBA" id="ARBA00004435"/>
    </source>
</evidence>
<feature type="transmembrane region" description="Helical" evidence="14">
    <location>
        <begin position="237"/>
        <end position="258"/>
    </location>
</feature>
<evidence type="ECO:0000256" key="4">
    <source>
        <dbReference type="ARBA" id="ARBA00022427"/>
    </source>
</evidence>
<keyword evidence="4" id="KW-0796">Tight junction</keyword>
<evidence type="ECO:0000256" key="9">
    <source>
        <dbReference type="ARBA" id="ARBA00023054"/>
    </source>
</evidence>
<keyword evidence="6 11" id="KW-0812">Transmembrane</keyword>
<evidence type="ECO:0000256" key="14">
    <source>
        <dbReference type="SAM" id="Phobius"/>
    </source>
</evidence>
<keyword evidence="18" id="KW-1185">Reference proteome</keyword>
<evidence type="ECO:0000313" key="18">
    <source>
        <dbReference type="Proteomes" id="UP001187315"/>
    </source>
</evidence>
<dbReference type="GO" id="GO:0070830">
    <property type="term" value="P:bicellular tight junction assembly"/>
    <property type="evidence" value="ECO:0007669"/>
    <property type="project" value="TreeGrafter"/>
</dbReference>
<dbReference type="Pfam" id="PF07303">
    <property type="entry name" value="Occludin_ELL"/>
    <property type="match status" value="1"/>
</dbReference>
<accession>A0AA88SRR5</accession>
<evidence type="ECO:0000256" key="10">
    <source>
        <dbReference type="ARBA" id="ARBA00023136"/>
    </source>
</evidence>
<organism evidence="17 18">
    <name type="scientific">Tachysurus vachellii</name>
    <name type="common">Darkbarbel catfish</name>
    <name type="synonym">Pelteobagrus vachellii</name>
    <dbReference type="NCBI Taxonomy" id="175792"/>
    <lineage>
        <taxon>Eukaryota</taxon>
        <taxon>Metazoa</taxon>
        <taxon>Chordata</taxon>
        <taxon>Craniata</taxon>
        <taxon>Vertebrata</taxon>
        <taxon>Euteleostomi</taxon>
        <taxon>Actinopterygii</taxon>
        <taxon>Neopterygii</taxon>
        <taxon>Teleostei</taxon>
        <taxon>Ostariophysi</taxon>
        <taxon>Siluriformes</taxon>
        <taxon>Bagridae</taxon>
        <taxon>Tachysurus</taxon>
    </lineage>
</organism>
<reference evidence="17" key="1">
    <citation type="submission" date="2023-08" db="EMBL/GenBank/DDBJ databases">
        <title>Pelteobagrus vachellii genome.</title>
        <authorList>
            <person name="Liu H."/>
        </authorList>
    </citation>
    <scope>NUCLEOTIDE SEQUENCE</scope>
    <source>
        <strain evidence="17">PRFRI_2022a</strain>
        <tissue evidence="17">Muscle</tissue>
    </source>
</reference>
<evidence type="ECO:0008006" key="19">
    <source>
        <dbReference type="Google" id="ProtNLM"/>
    </source>
</evidence>
<protein>
    <recommendedName>
        <fullName evidence="19">Occludin</fullName>
    </recommendedName>
</protein>
<keyword evidence="9 13" id="KW-0175">Coiled coil</keyword>
<dbReference type="PROSITE" id="PS51980">
    <property type="entry name" value="OCEL"/>
    <property type="match status" value="1"/>
</dbReference>
<dbReference type="GO" id="GO:0031410">
    <property type="term" value="C:cytoplasmic vesicle"/>
    <property type="evidence" value="ECO:0007669"/>
    <property type="project" value="TreeGrafter"/>
</dbReference>
<feature type="coiled-coil region" evidence="13">
    <location>
        <begin position="440"/>
        <end position="467"/>
    </location>
</feature>
<dbReference type="Gene3D" id="6.10.140.340">
    <property type="match status" value="1"/>
</dbReference>
<dbReference type="InterPro" id="IPR010844">
    <property type="entry name" value="Occludin_ELL"/>
</dbReference>
<dbReference type="SUPFAM" id="SSF144292">
    <property type="entry name" value="occludin/ELL-like"/>
    <property type="match status" value="1"/>
</dbReference>